<dbReference type="PROSITE" id="PS52029">
    <property type="entry name" value="LD_TPASE"/>
    <property type="match status" value="1"/>
</dbReference>
<dbReference type="STRING" id="426355.Mrad2831_4771"/>
<dbReference type="FunFam" id="2.40.440.10:FF:000002">
    <property type="entry name" value="L,D-transpeptidase ErfK/SrfK"/>
    <property type="match status" value="1"/>
</dbReference>
<dbReference type="InterPro" id="IPR005490">
    <property type="entry name" value="LD_TPept_cat_dom"/>
</dbReference>
<evidence type="ECO:0000256" key="8">
    <source>
        <dbReference type="ARBA" id="ARBA00023316"/>
    </source>
</evidence>
<evidence type="ECO:0000256" key="5">
    <source>
        <dbReference type="ARBA" id="ARBA00022801"/>
    </source>
</evidence>
<evidence type="ECO:0000313" key="11">
    <source>
        <dbReference type="EMBL" id="ACB26732.1"/>
    </source>
</evidence>
<comment type="similarity">
    <text evidence="2">Belongs to the YkuD family.</text>
</comment>
<dbReference type="EMBL" id="CP001001">
    <property type="protein sequence ID" value="ACB26732.1"/>
    <property type="molecule type" value="Genomic_DNA"/>
</dbReference>
<dbReference type="PANTHER" id="PTHR30582:SF24">
    <property type="entry name" value="L,D-TRANSPEPTIDASE ERFK_SRFK-RELATED"/>
    <property type="match status" value="1"/>
</dbReference>
<protein>
    <submittedName>
        <fullName evidence="11">ErfK/YbiS/YcfS/YnhG family protein</fullName>
    </submittedName>
</protein>
<dbReference type="GO" id="GO:0071555">
    <property type="term" value="P:cell wall organization"/>
    <property type="evidence" value="ECO:0007669"/>
    <property type="project" value="UniProtKB-UniRule"/>
</dbReference>
<dbReference type="Pfam" id="PF03734">
    <property type="entry name" value="YkuD"/>
    <property type="match status" value="1"/>
</dbReference>
<organism evidence="11 12">
    <name type="scientific">Methylobacterium radiotolerans (strain ATCC 27329 / DSM 1819 / JCM 2831 / NBRC 15690 / NCIMB 10815 / 0-1)</name>
    <dbReference type="NCBI Taxonomy" id="426355"/>
    <lineage>
        <taxon>Bacteria</taxon>
        <taxon>Pseudomonadati</taxon>
        <taxon>Pseudomonadota</taxon>
        <taxon>Alphaproteobacteria</taxon>
        <taxon>Hyphomicrobiales</taxon>
        <taxon>Methylobacteriaceae</taxon>
        <taxon>Methylobacterium</taxon>
    </lineage>
</organism>
<sequence length="267" mass="29178">MTGDDCEAMMPDLCNGLRSARARALRGASVLSLTLLAAGCMATDRDVGAIASVAPVHPSFLAMYAAKPAERFPLPATDISAVDPRYFRQEVAYPRSEPPGTVVVDPGNKFLYLVRENGRALRYGVGVGKAGLAWNGTAEIKRKAEWPRWTPTADMIRREPERNGPWRNGMAPGLTNPLGPRALYLFDGDRDTLYRIHGTTEPQTIGTNVSSGCIRMFNQDIINLYERVPVNTKVVVLRPDAHVEPLEAFATAREEEGPGHLSVVPKP</sequence>
<dbReference type="SUPFAM" id="SSF141523">
    <property type="entry name" value="L,D-transpeptidase catalytic domain-like"/>
    <property type="match status" value="1"/>
</dbReference>
<dbReference type="KEGG" id="mrd:Mrad2831_4771"/>
<dbReference type="GO" id="GO:0071972">
    <property type="term" value="F:peptidoglycan L,D-transpeptidase activity"/>
    <property type="evidence" value="ECO:0007669"/>
    <property type="project" value="TreeGrafter"/>
</dbReference>
<dbReference type="GO" id="GO:0018104">
    <property type="term" value="P:peptidoglycan-protein cross-linking"/>
    <property type="evidence" value="ECO:0007669"/>
    <property type="project" value="TreeGrafter"/>
</dbReference>
<keyword evidence="5" id="KW-0378">Hydrolase</keyword>
<gene>
    <name evidence="11" type="ordered locus">Mrad2831_4771</name>
</gene>
<dbReference type="InterPro" id="IPR050979">
    <property type="entry name" value="LD-transpeptidase"/>
</dbReference>
<keyword evidence="6 9" id="KW-0133">Cell shape</keyword>
<dbReference type="Gene3D" id="2.40.440.10">
    <property type="entry name" value="L,D-transpeptidase catalytic domain-like"/>
    <property type="match status" value="1"/>
</dbReference>
<evidence type="ECO:0000256" key="4">
    <source>
        <dbReference type="ARBA" id="ARBA00022679"/>
    </source>
</evidence>
<dbReference type="GO" id="GO:0008360">
    <property type="term" value="P:regulation of cell shape"/>
    <property type="evidence" value="ECO:0007669"/>
    <property type="project" value="UniProtKB-UniRule"/>
</dbReference>
<evidence type="ECO:0000256" key="7">
    <source>
        <dbReference type="ARBA" id="ARBA00022984"/>
    </source>
</evidence>
<comment type="pathway">
    <text evidence="1 9">Cell wall biogenesis; peptidoglycan biosynthesis.</text>
</comment>
<evidence type="ECO:0000256" key="1">
    <source>
        <dbReference type="ARBA" id="ARBA00004752"/>
    </source>
</evidence>
<keyword evidence="4" id="KW-0808">Transferase</keyword>
<evidence type="ECO:0000256" key="2">
    <source>
        <dbReference type="ARBA" id="ARBA00005992"/>
    </source>
</evidence>
<keyword evidence="3" id="KW-0328">Glycosyltransferase</keyword>
<feature type="active site" description="Proton donor/acceptor" evidence="9">
    <location>
        <position position="197"/>
    </location>
</feature>
<evidence type="ECO:0000256" key="9">
    <source>
        <dbReference type="PROSITE-ProRule" id="PRU01373"/>
    </source>
</evidence>
<evidence type="ECO:0000259" key="10">
    <source>
        <dbReference type="PROSITE" id="PS52029"/>
    </source>
</evidence>
<dbReference type="InterPro" id="IPR038063">
    <property type="entry name" value="Transpep_catalytic_dom"/>
</dbReference>
<evidence type="ECO:0000256" key="3">
    <source>
        <dbReference type="ARBA" id="ARBA00022676"/>
    </source>
</evidence>
<dbReference type="GO" id="GO:0005576">
    <property type="term" value="C:extracellular region"/>
    <property type="evidence" value="ECO:0007669"/>
    <property type="project" value="TreeGrafter"/>
</dbReference>
<dbReference type="eggNOG" id="COG1376">
    <property type="taxonomic scope" value="Bacteria"/>
</dbReference>
<feature type="domain" description="L,D-TPase catalytic" evidence="10">
    <location>
        <begin position="100"/>
        <end position="237"/>
    </location>
</feature>
<accession>B1M811</accession>
<feature type="active site" description="Nucleophile" evidence="9">
    <location>
        <position position="213"/>
    </location>
</feature>
<dbReference type="PANTHER" id="PTHR30582">
    <property type="entry name" value="L,D-TRANSPEPTIDASE"/>
    <property type="match status" value="1"/>
</dbReference>
<dbReference type="UniPathway" id="UPA00219"/>
<dbReference type="GO" id="GO:0016757">
    <property type="term" value="F:glycosyltransferase activity"/>
    <property type="evidence" value="ECO:0007669"/>
    <property type="project" value="UniProtKB-KW"/>
</dbReference>
<evidence type="ECO:0000256" key="6">
    <source>
        <dbReference type="ARBA" id="ARBA00022960"/>
    </source>
</evidence>
<reference evidence="11 12" key="1">
    <citation type="submission" date="2008-03" db="EMBL/GenBank/DDBJ databases">
        <title>Complete sequence of chromosome of Methylobacterium radiotolerans JCM 2831.</title>
        <authorList>
            <consortium name="US DOE Joint Genome Institute"/>
            <person name="Copeland A."/>
            <person name="Lucas S."/>
            <person name="Lapidus A."/>
            <person name="Glavina del Rio T."/>
            <person name="Dalin E."/>
            <person name="Tice H."/>
            <person name="Bruce D."/>
            <person name="Goodwin L."/>
            <person name="Pitluck S."/>
            <person name="Kiss H."/>
            <person name="Brettin T."/>
            <person name="Detter J.C."/>
            <person name="Han C."/>
            <person name="Kuske C.R."/>
            <person name="Schmutz J."/>
            <person name="Larimer F."/>
            <person name="Land M."/>
            <person name="Hauser L."/>
            <person name="Kyrpides N."/>
            <person name="Mikhailova N."/>
            <person name="Marx C.J."/>
            <person name="Richardson P."/>
        </authorList>
    </citation>
    <scope>NUCLEOTIDE SEQUENCE [LARGE SCALE GENOMIC DNA]</scope>
    <source>
        <strain evidence="12">ATCC 27329 / DSM 1819 / JCM 2831 / NBRC 15690 / NCIMB 10815 / 0-1</strain>
    </source>
</reference>
<dbReference type="CDD" id="cd16913">
    <property type="entry name" value="YkuD_like"/>
    <property type="match status" value="1"/>
</dbReference>
<dbReference type="HOGENOM" id="CLU_042399_0_3_5"/>
<dbReference type="MEROPS" id="C82.003"/>
<keyword evidence="8 9" id="KW-0961">Cell wall biogenesis/degradation</keyword>
<keyword evidence="7 9" id="KW-0573">Peptidoglycan synthesis</keyword>
<evidence type="ECO:0000313" key="12">
    <source>
        <dbReference type="Proteomes" id="UP000006589"/>
    </source>
</evidence>
<name>B1M811_METRJ</name>
<dbReference type="AlphaFoldDB" id="B1M811"/>
<dbReference type="Proteomes" id="UP000006589">
    <property type="component" value="Chromosome"/>
</dbReference>
<proteinExistence type="inferred from homology"/>